<dbReference type="AlphaFoldDB" id="A0A9P1GF42"/>
<sequence length="455" mass="51745">MLCDPRVRFEHIGGHMSVWCDDGPVVEESRELWSKFEDQPKVDASYPGLQIPQPEEHQIRSYRLKVIKATRPEQYARKSTVKHAVSLKLGWAYEGASFHPGKWDQESWSISGMGSVCCDEGYQKPWFYPKNRKYPIGFSVESSIETAVCPRNDGSIDIYFRVDGFDIESPLLQASRWSSWWRPTPVFRIPAEQAHQGLPMPAVAGGINCGPGWRVQLETEISPEFRREVLGEETPALPRVPRAPSASVPSVEEPEEPPRKKRCCRENPPQAKFCMECGDPLGIKAQGSTNQDELQIIGFSVEGLEETIEEDDWDALRALVHSKATLAVKQEDENAPLPIEEEPEVVPLEDVWPLQKTISRRFRNGASLESLIASLNTDRQLPMKDNRLILNMARAEINGHVRYYTFDHRRCWCMLQAGVTMVRARIRLQGPAFNEMVRKRNGLGAVPLYRLGPRR</sequence>
<reference evidence="3" key="2">
    <citation type="submission" date="2024-04" db="EMBL/GenBank/DDBJ databases">
        <authorList>
            <person name="Chen Y."/>
            <person name="Shah S."/>
            <person name="Dougan E. K."/>
            <person name="Thang M."/>
            <person name="Chan C."/>
        </authorList>
    </citation>
    <scope>NUCLEOTIDE SEQUENCE [LARGE SCALE GENOMIC DNA]</scope>
</reference>
<name>A0A9P1GF42_9DINO</name>
<comment type="caution">
    <text evidence="2">The sequence shown here is derived from an EMBL/GenBank/DDBJ whole genome shotgun (WGS) entry which is preliminary data.</text>
</comment>
<feature type="region of interest" description="Disordered" evidence="1">
    <location>
        <begin position="232"/>
        <end position="264"/>
    </location>
</feature>
<dbReference type="EMBL" id="CAMXCT010005190">
    <property type="protein sequence ID" value="CAI4011636.1"/>
    <property type="molecule type" value="Genomic_DNA"/>
</dbReference>
<evidence type="ECO:0000256" key="1">
    <source>
        <dbReference type="SAM" id="MobiDB-lite"/>
    </source>
</evidence>
<reference evidence="2" key="1">
    <citation type="submission" date="2022-10" db="EMBL/GenBank/DDBJ databases">
        <authorList>
            <person name="Chen Y."/>
            <person name="Dougan E. K."/>
            <person name="Chan C."/>
            <person name="Rhodes N."/>
            <person name="Thang M."/>
        </authorList>
    </citation>
    <scope>NUCLEOTIDE SEQUENCE</scope>
</reference>
<evidence type="ECO:0000313" key="3">
    <source>
        <dbReference type="EMBL" id="CAL1165011.1"/>
    </source>
</evidence>
<accession>A0A9P1GF42</accession>
<gene>
    <name evidence="2" type="ORF">C1SCF055_LOCUS36778</name>
</gene>
<dbReference type="Proteomes" id="UP001152797">
    <property type="component" value="Unassembled WGS sequence"/>
</dbReference>
<keyword evidence="4" id="KW-1185">Reference proteome</keyword>
<organism evidence="2">
    <name type="scientific">Cladocopium goreaui</name>
    <dbReference type="NCBI Taxonomy" id="2562237"/>
    <lineage>
        <taxon>Eukaryota</taxon>
        <taxon>Sar</taxon>
        <taxon>Alveolata</taxon>
        <taxon>Dinophyceae</taxon>
        <taxon>Suessiales</taxon>
        <taxon>Symbiodiniaceae</taxon>
        <taxon>Cladocopium</taxon>
    </lineage>
</organism>
<evidence type="ECO:0000313" key="2">
    <source>
        <dbReference type="EMBL" id="CAI4011636.1"/>
    </source>
</evidence>
<dbReference type="EMBL" id="CAMXCT030005190">
    <property type="protein sequence ID" value="CAL4798948.1"/>
    <property type="molecule type" value="Genomic_DNA"/>
</dbReference>
<evidence type="ECO:0000313" key="4">
    <source>
        <dbReference type="Proteomes" id="UP001152797"/>
    </source>
</evidence>
<dbReference type="EMBL" id="CAMXCT020005190">
    <property type="protein sequence ID" value="CAL1165011.1"/>
    <property type="molecule type" value="Genomic_DNA"/>
</dbReference>
<protein>
    <submittedName>
        <fullName evidence="2">Uncharacterized protein</fullName>
    </submittedName>
</protein>
<proteinExistence type="predicted"/>
<dbReference type="OrthoDB" id="415259at2759"/>